<protein>
    <submittedName>
        <fullName evidence="1">Uncharacterized protein</fullName>
    </submittedName>
</protein>
<keyword evidence="2" id="KW-1185">Reference proteome</keyword>
<proteinExistence type="predicted"/>
<dbReference type="Proteomes" id="UP001164286">
    <property type="component" value="Unassembled WGS sequence"/>
</dbReference>
<accession>A0AA38LWW9</accession>
<evidence type="ECO:0000313" key="1">
    <source>
        <dbReference type="EMBL" id="KAI9639207.1"/>
    </source>
</evidence>
<dbReference type="EMBL" id="JAKWFO010000001">
    <property type="protein sequence ID" value="KAI9639207.1"/>
    <property type="molecule type" value="Genomic_DNA"/>
</dbReference>
<dbReference type="RefSeq" id="XP_052948984.1">
    <property type="nucleotide sequence ID" value="XM_053090626.1"/>
</dbReference>
<gene>
    <name evidence="1" type="ORF">MKK02DRAFT_39498</name>
</gene>
<dbReference type="GeneID" id="77729831"/>
<comment type="caution">
    <text evidence="1">The sequence shown here is derived from an EMBL/GenBank/DDBJ whole genome shotgun (WGS) entry which is preliminary data.</text>
</comment>
<dbReference type="AlphaFoldDB" id="A0AA38LWW9"/>
<evidence type="ECO:0000313" key="2">
    <source>
        <dbReference type="Proteomes" id="UP001164286"/>
    </source>
</evidence>
<reference evidence="1" key="1">
    <citation type="journal article" date="2022" name="G3 (Bethesda)">
        <title>High quality genome of the basidiomycete yeast Dioszegia hungarica PDD-24b-2 isolated from cloud water.</title>
        <authorList>
            <person name="Jarrige D."/>
            <person name="Haridas S."/>
            <person name="Bleykasten-Grosshans C."/>
            <person name="Joly M."/>
            <person name="Nadalig T."/>
            <person name="Sancelme M."/>
            <person name="Vuilleumier S."/>
            <person name="Grigoriev I.V."/>
            <person name="Amato P."/>
            <person name="Bringel F."/>
        </authorList>
    </citation>
    <scope>NUCLEOTIDE SEQUENCE</scope>
    <source>
        <strain evidence="1">PDD-24b-2</strain>
    </source>
</reference>
<sequence length="146" mass="17020">MDDCEHAVPRDFSVVCLPIKADLQPLVKGQFPPELWPLILVHLRNDTPPARSRPARPALRQPHLAICMRVSKEFKHLVEPLLYTHVTLDNFTDTLTDWTSQHAERRFDLTRSLRIEYPPKGEEPTYMMLMVRCPCEDHPLWGWVGQ</sequence>
<organism evidence="1 2">
    <name type="scientific">Dioszegia hungarica</name>
    <dbReference type="NCBI Taxonomy" id="4972"/>
    <lineage>
        <taxon>Eukaryota</taxon>
        <taxon>Fungi</taxon>
        <taxon>Dikarya</taxon>
        <taxon>Basidiomycota</taxon>
        <taxon>Agaricomycotina</taxon>
        <taxon>Tremellomycetes</taxon>
        <taxon>Tremellales</taxon>
        <taxon>Bulleribasidiaceae</taxon>
        <taxon>Dioszegia</taxon>
    </lineage>
</organism>
<name>A0AA38LWW9_9TREE</name>